<accession>A0A1L0DBA6</accession>
<dbReference type="AlphaFoldDB" id="A0A1L0DBA6"/>
<dbReference type="Proteomes" id="UP000182334">
    <property type="component" value="Chromosome IV"/>
</dbReference>
<gene>
    <name evidence="2" type="ORF">SAMEA4029010_CIC11G00000003743</name>
</gene>
<dbReference type="Pfam" id="PF08700">
    <property type="entry name" value="VPS51_Exo84_N"/>
    <property type="match status" value="1"/>
</dbReference>
<feature type="region of interest" description="Disordered" evidence="1">
    <location>
        <begin position="97"/>
        <end position="133"/>
    </location>
</feature>
<sequence>MSKESTPVPILSYKKPLLKASSATASNTASYPQLPQLSSAVASPIVSAPGTPLLAATPKLGGTRKVSSRRKALQEYYKLQEAESQKQPETELHGIGITITEPEDTEGGREVIPGNKNQNIADGQDPAGSEKEQISEVDIESLKDAGELEKYIRTARIEEMLRLRNQAANKLNHHDVEKKSIIYDNYYELIKLSQVLSNLDVSSAKTNPLNMEEKPKVTDQYVNEVLGDLTEFLAGEGTIFNQDFELVAETIRGGMDDADSVASVRGIAS</sequence>
<keyword evidence="3" id="KW-1185">Reference proteome</keyword>
<organism evidence="2 3">
    <name type="scientific">Sungouiella intermedia</name>
    <dbReference type="NCBI Taxonomy" id="45354"/>
    <lineage>
        <taxon>Eukaryota</taxon>
        <taxon>Fungi</taxon>
        <taxon>Dikarya</taxon>
        <taxon>Ascomycota</taxon>
        <taxon>Saccharomycotina</taxon>
        <taxon>Pichiomycetes</taxon>
        <taxon>Metschnikowiaceae</taxon>
        <taxon>Sungouiella</taxon>
    </lineage>
</organism>
<name>A0A1L0DBA6_9ASCO</name>
<evidence type="ECO:0000256" key="1">
    <source>
        <dbReference type="SAM" id="MobiDB-lite"/>
    </source>
</evidence>
<reference evidence="2 3" key="1">
    <citation type="submission" date="2016-10" db="EMBL/GenBank/DDBJ databases">
        <authorList>
            <person name="de Groot N.N."/>
        </authorList>
    </citation>
    <scope>NUCLEOTIDE SEQUENCE [LARGE SCALE GENOMIC DNA]</scope>
    <source>
        <strain evidence="2 3">CBS 141442</strain>
    </source>
</reference>
<dbReference type="EMBL" id="LT635759">
    <property type="protein sequence ID" value="SGZ53788.1"/>
    <property type="molecule type" value="Genomic_DNA"/>
</dbReference>
<dbReference type="STRING" id="45354.A0A1L0DBA6"/>
<evidence type="ECO:0000313" key="2">
    <source>
        <dbReference type="EMBL" id="SGZ53788.1"/>
    </source>
</evidence>
<evidence type="ECO:0000313" key="3">
    <source>
        <dbReference type="Proteomes" id="UP000182334"/>
    </source>
</evidence>
<proteinExistence type="predicted"/>
<protein>
    <submittedName>
        <fullName evidence="2">CIC11C00000003743</fullName>
    </submittedName>
</protein>
<dbReference type="OrthoDB" id="203678at2759"/>